<dbReference type="AlphaFoldDB" id="A0A5C5WJ61"/>
<evidence type="ECO:0000313" key="2">
    <source>
        <dbReference type="EMBL" id="TWT50145.1"/>
    </source>
</evidence>
<feature type="region of interest" description="Disordered" evidence="1">
    <location>
        <begin position="89"/>
        <end position="109"/>
    </location>
</feature>
<dbReference type="EMBL" id="SJPI01000002">
    <property type="protein sequence ID" value="TWT50145.1"/>
    <property type="molecule type" value="Genomic_DNA"/>
</dbReference>
<accession>A0A5C5WJ61</accession>
<reference evidence="2 3" key="1">
    <citation type="submission" date="2019-02" db="EMBL/GenBank/DDBJ databases">
        <title>Deep-cultivation of Planctomycetes and their phenomic and genomic characterization uncovers novel biology.</title>
        <authorList>
            <person name="Wiegand S."/>
            <person name="Jogler M."/>
            <person name="Boedeker C."/>
            <person name="Pinto D."/>
            <person name="Vollmers J."/>
            <person name="Rivas-Marin E."/>
            <person name="Kohn T."/>
            <person name="Peeters S.H."/>
            <person name="Heuer A."/>
            <person name="Rast P."/>
            <person name="Oberbeckmann S."/>
            <person name="Bunk B."/>
            <person name="Jeske O."/>
            <person name="Meyerdierks A."/>
            <person name="Storesund J.E."/>
            <person name="Kallscheuer N."/>
            <person name="Luecker S."/>
            <person name="Lage O.M."/>
            <person name="Pohl T."/>
            <person name="Merkel B.J."/>
            <person name="Hornburger P."/>
            <person name="Mueller R.-W."/>
            <person name="Bruemmer F."/>
            <person name="Labrenz M."/>
            <person name="Spormann A.M."/>
            <person name="Op Den Camp H."/>
            <person name="Overmann J."/>
            <person name="Amann R."/>
            <person name="Jetten M.S.M."/>
            <person name="Mascher T."/>
            <person name="Medema M.H."/>
            <person name="Devos D.P."/>
            <person name="Kaster A.-K."/>
            <person name="Ovreas L."/>
            <person name="Rohde M."/>
            <person name="Galperin M.Y."/>
            <person name="Jogler C."/>
        </authorList>
    </citation>
    <scope>NUCLEOTIDE SEQUENCE [LARGE SCALE GENOMIC DNA]</scope>
    <source>
        <strain evidence="2 3">Pla22</strain>
    </source>
</reference>
<name>A0A5C5WJ61_9BACT</name>
<organism evidence="2 3">
    <name type="scientific">Rubripirellula amarantea</name>
    <dbReference type="NCBI Taxonomy" id="2527999"/>
    <lineage>
        <taxon>Bacteria</taxon>
        <taxon>Pseudomonadati</taxon>
        <taxon>Planctomycetota</taxon>
        <taxon>Planctomycetia</taxon>
        <taxon>Pirellulales</taxon>
        <taxon>Pirellulaceae</taxon>
        <taxon>Rubripirellula</taxon>
    </lineage>
</organism>
<evidence type="ECO:0000313" key="3">
    <source>
        <dbReference type="Proteomes" id="UP000316598"/>
    </source>
</evidence>
<evidence type="ECO:0000256" key="1">
    <source>
        <dbReference type="SAM" id="MobiDB-lite"/>
    </source>
</evidence>
<comment type="caution">
    <text evidence="2">The sequence shown here is derived from an EMBL/GenBank/DDBJ whole genome shotgun (WGS) entry which is preliminary data.</text>
</comment>
<keyword evidence="3" id="KW-1185">Reference proteome</keyword>
<proteinExistence type="predicted"/>
<sequence>MSNVFASALQVEANNATGRATLKRQDRAVAVDRVLCDLDAVSTIVHRDAGTIVVGNDVLTDRDIVGPTAKRDGIVLRVRTRNRAHRVSDDRIVADGNASGGTGQNDRLR</sequence>
<protein>
    <submittedName>
        <fullName evidence="2">Uncharacterized protein</fullName>
    </submittedName>
</protein>
<dbReference type="Proteomes" id="UP000316598">
    <property type="component" value="Unassembled WGS sequence"/>
</dbReference>
<gene>
    <name evidence="2" type="ORF">Pla22_28850</name>
</gene>